<dbReference type="RefSeq" id="WP_380922826.1">
    <property type="nucleotide sequence ID" value="NZ_JBHUPE010000007.1"/>
</dbReference>
<dbReference type="PROSITE" id="PS50975">
    <property type="entry name" value="ATP_GRASP"/>
    <property type="match status" value="1"/>
</dbReference>
<comment type="caution">
    <text evidence="6">The sequence shown here is derived from an EMBL/GenBank/DDBJ whole genome shotgun (WGS) entry which is preliminary data.</text>
</comment>
<evidence type="ECO:0000313" key="6">
    <source>
        <dbReference type="EMBL" id="MFD2905905.1"/>
    </source>
</evidence>
<dbReference type="Proteomes" id="UP001597509">
    <property type="component" value="Unassembled WGS sequence"/>
</dbReference>
<proteinExistence type="predicted"/>
<evidence type="ECO:0000256" key="2">
    <source>
        <dbReference type="ARBA" id="ARBA00022741"/>
    </source>
</evidence>
<keyword evidence="2 4" id="KW-0547">Nucleotide-binding</keyword>
<evidence type="ECO:0000256" key="3">
    <source>
        <dbReference type="ARBA" id="ARBA00022840"/>
    </source>
</evidence>
<gene>
    <name evidence="6" type="ORF">ACFS6I_18395</name>
</gene>
<dbReference type="Gene3D" id="3.30.1490.20">
    <property type="entry name" value="ATP-grasp fold, A domain"/>
    <property type="match status" value="1"/>
</dbReference>
<sequence>MKKIAILGASYLQLPIVKKAKENGIEVHCFAWDDDKAVCKKEVDFFYNISVLEKEMILEKCREINIDGITTIATDICIPTISFVANHLNLKGNSLKCAELTTNKSKMRASFNQNNILSPKFITVSGFNESDFKDFRFPVIVKPIDRSGSLGVVKVNHIDELASSIIKSIKFSFSKQCIVEEFVFGREISVETVSWNGAHRIIAFTDKIVTKAPFFVELEHHQPADLQPKLQGHIEDVVINVLQSTQVENGISHVELLIDQNNNIYVIEIGSRMGGDFIGSDLVSLSTGIDFLQICLDISLDQLTFPIKPGKQSFSGVYFLSEETSYLLPYFNASSPPAFIVKKERFDHLLKAVESSNDRSGYMIYQADKKIILKK</sequence>
<reference evidence="7" key="1">
    <citation type="journal article" date="2019" name="Int. J. Syst. Evol. Microbiol.">
        <title>The Global Catalogue of Microorganisms (GCM) 10K type strain sequencing project: providing services to taxonomists for standard genome sequencing and annotation.</title>
        <authorList>
            <consortium name="The Broad Institute Genomics Platform"/>
            <consortium name="The Broad Institute Genome Sequencing Center for Infectious Disease"/>
            <person name="Wu L."/>
            <person name="Ma J."/>
        </authorList>
    </citation>
    <scope>NUCLEOTIDE SEQUENCE [LARGE SCALE GENOMIC DNA]</scope>
    <source>
        <strain evidence="7">KCTC 22209</strain>
    </source>
</reference>
<dbReference type="Gene3D" id="3.40.50.20">
    <property type="match status" value="1"/>
</dbReference>
<keyword evidence="1" id="KW-0436">Ligase</keyword>
<keyword evidence="3 4" id="KW-0067">ATP-binding</keyword>
<protein>
    <submittedName>
        <fullName evidence="6">Acetyl-CoA carboxylase biotin carboxylase subunit family protein</fullName>
    </submittedName>
</protein>
<feature type="domain" description="ATP-grasp" evidence="5">
    <location>
        <begin position="108"/>
        <end position="300"/>
    </location>
</feature>
<dbReference type="Pfam" id="PF13535">
    <property type="entry name" value="ATP-grasp_4"/>
    <property type="match status" value="1"/>
</dbReference>
<dbReference type="EMBL" id="JBHUPE010000007">
    <property type="protein sequence ID" value="MFD2905905.1"/>
    <property type="molecule type" value="Genomic_DNA"/>
</dbReference>
<name>A0ABW5Z018_9SPHI</name>
<evidence type="ECO:0000259" key="5">
    <source>
        <dbReference type="PROSITE" id="PS50975"/>
    </source>
</evidence>
<evidence type="ECO:0000313" key="7">
    <source>
        <dbReference type="Proteomes" id="UP001597509"/>
    </source>
</evidence>
<dbReference type="InterPro" id="IPR011761">
    <property type="entry name" value="ATP-grasp"/>
</dbReference>
<dbReference type="SUPFAM" id="SSF56059">
    <property type="entry name" value="Glutathione synthetase ATP-binding domain-like"/>
    <property type="match status" value="1"/>
</dbReference>
<evidence type="ECO:0000256" key="4">
    <source>
        <dbReference type="PROSITE-ProRule" id="PRU00409"/>
    </source>
</evidence>
<keyword evidence="7" id="KW-1185">Reference proteome</keyword>
<dbReference type="Gene3D" id="3.30.470.20">
    <property type="entry name" value="ATP-grasp fold, B domain"/>
    <property type="match status" value="1"/>
</dbReference>
<accession>A0ABW5Z018</accession>
<dbReference type="PANTHER" id="PTHR43585:SF2">
    <property type="entry name" value="ATP-GRASP ENZYME FSQD"/>
    <property type="match status" value="1"/>
</dbReference>
<dbReference type="InterPro" id="IPR013815">
    <property type="entry name" value="ATP_grasp_subdomain_1"/>
</dbReference>
<evidence type="ECO:0000256" key="1">
    <source>
        <dbReference type="ARBA" id="ARBA00022598"/>
    </source>
</evidence>
<dbReference type="InterPro" id="IPR052032">
    <property type="entry name" value="ATP-dep_AA_Ligase"/>
</dbReference>
<organism evidence="6 7">
    <name type="scientific">Sphingobacterium anhuiense</name>
    <dbReference type="NCBI Taxonomy" id="493780"/>
    <lineage>
        <taxon>Bacteria</taxon>
        <taxon>Pseudomonadati</taxon>
        <taxon>Bacteroidota</taxon>
        <taxon>Sphingobacteriia</taxon>
        <taxon>Sphingobacteriales</taxon>
        <taxon>Sphingobacteriaceae</taxon>
        <taxon>Sphingobacterium</taxon>
    </lineage>
</organism>
<dbReference type="PANTHER" id="PTHR43585">
    <property type="entry name" value="FUMIPYRROLE BIOSYNTHESIS PROTEIN C"/>
    <property type="match status" value="1"/>
</dbReference>